<evidence type="ECO:0000256" key="12">
    <source>
        <dbReference type="SAM" id="Phobius"/>
    </source>
</evidence>
<dbReference type="PRINTS" id="PR00344">
    <property type="entry name" value="BCTRLSENSOR"/>
</dbReference>
<dbReference type="SUPFAM" id="SSF47384">
    <property type="entry name" value="Homodimeric domain of signal transducing histidine kinase"/>
    <property type="match status" value="1"/>
</dbReference>
<keyword evidence="12" id="KW-1133">Transmembrane helix</keyword>
<keyword evidence="8" id="KW-0418">Kinase</keyword>
<evidence type="ECO:0000256" key="6">
    <source>
        <dbReference type="ARBA" id="ARBA00022679"/>
    </source>
</evidence>
<dbReference type="SMART" id="SM00388">
    <property type="entry name" value="HisKA"/>
    <property type="match status" value="1"/>
</dbReference>
<dbReference type="PROSITE" id="PS50109">
    <property type="entry name" value="HIS_KIN"/>
    <property type="match status" value="1"/>
</dbReference>
<evidence type="ECO:0000313" key="14">
    <source>
        <dbReference type="EMBL" id="GJG29031.1"/>
    </source>
</evidence>
<dbReference type="PANTHER" id="PTHR45453:SF1">
    <property type="entry name" value="PHOSPHATE REGULON SENSOR PROTEIN PHOR"/>
    <property type="match status" value="1"/>
</dbReference>
<dbReference type="SMART" id="SM00387">
    <property type="entry name" value="HATPase_c"/>
    <property type="match status" value="1"/>
</dbReference>
<dbReference type="InterPro" id="IPR036890">
    <property type="entry name" value="HATPase_C_sf"/>
</dbReference>
<keyword evidence="10" id="KW-0902">Two-component regulatory system</keyword>
<dbReference type="SUPFAM" id="SSF55874">
    <property type="entry name" value="ATPase domain of HSP90 chaperone/DNA topoisomerase II/histidine kinase"/>
    <property type="match status" value="1"/>
</dbReference>
<keyword evidence="7" id="KW-0547">Nucleotide-binding</keyword>
<reference evidence="14" key="1">
    <citation type="submission" date="2021-08" db="EMBL/GenBank/DDBJ databases">
        <title>Prevotella lacticifex sp. nov., isolated from rumen of cow.</title>
        <authorList>
            <person name="Shinkai T."/>
            <person name="Ikeyama N."/>
            <person name="Kumagai M."/>
            <person name="Ohmori H."/>
            <person name="Sakamoto M."/>
            <person name="Ohkuma M."/>
            <person name="Mitsumori M."/>
        </authorList>
    </citation>
    <scope>NUCLEOTIDE SEQUENCE</scope>
    <source>
        <strain evidence="14">DSM 11371</strain>
    </source>
</reference>
<name>A0AA37I4K6_SEGBR</name>
<evidence type="ECO:0000256" key="9">
    <source>
        <dbReference type="ARBA" id="ARBA00022840"/>
    </source>
</evidence>
<dbReference type="GO" id="GO:0004721">
    <property type="term" value="F:phosphoprotein phosphatase activity"/>
    <property type="evidence" value="ECO:0007669"/>
    <property type="project" value="TreeGrafter"/>
</dbReference>
<dbReference type="InterPro" id="IPR005467">
    <property type="entry name" value="His_kinase_dom"/>
</dbReference>
<evidence type="ECO:0000256" key="10">
    <source>
        <dbReference type="ARBA" id="ARBA00023012"/>
    </source>
</evidence>
<dbReference type="GO" id="GO:0005886">
    <property type="term" value="C:plasma membrane"/>
    <property type="evidence" value="ECO:0007669"/>
    <property type="project" value="UniProtKB-SubCell"/>
</dbReference>
<evidence type="ECO:0000256" key="11">
    <source>
        <dbReference type="ARBA" id="ARBA00023136"/>
    </source>
</evidence>
<comment type="subcellular location">
    <subcellularLocation>
        <location evidence="2">Cell membrane</location>
    </subcellularLocation>
</comment>
<dbReference type="InterPro" id="IPR003594">
    <property type="entry name" value="HATPase_dom"/>
</dbReference>
<sequence length="471" mass="54309">MIKLSIGNKLYLSVVSIFLIFAISFIVFQQNREKQYKIEFLNLRLQDYNDRMHVSLSILGKMDEKTLSNYVQRNYEKNIRVTLIRKDGLVFFDNLIKDYSKIANHSNRTEFIQAIKTGEGSTVDRLSSTLKHDYFYSATYFPEDGYVIRTALPYDNDLAKSLATDQHFIWFALGAILLLTIFLFRFTNRLGQNINNLRTFAWRADHNKSLDIDDLIHFPNDELGEIAERIIKIYRRLQNTRQEQDKLKRELTQNVAHELKTPVASIQGYLETIINNPNMNEETKAQFLQRCFAQSERLTSLLRDISTLNKLDDAPQLQNFEYVDIAEIVQNIQKETALQLQKHEMNFVNQLPPSLVVNGNRSLLYSIFRNLTDNAISYAGQGTTITISATLEESVWHFTFSDNGIGVPYAHLNRLFERFYRVDKGRSRKMGGTGLGLAIVKNAVLFHHGNITVKNNPTGGLVFHFTLSAIK</sequence>
<evidence type="ECO:0000256" key="8">
    <source>
        <dbReference type="ARBA" id="ARBA00022777"/>
    </source>
</evidence>
<keyword evidence="9" id="KW-0067">ATP-binding</keyword>
<evidence type="ECO:0000256" key="2">
    <source>
        <dbReference type="ARBA" id="ARBA00004236"/>
    </source>
</evidence>
<keyword evidence="12" id="KW-0812">Transmembrane</keyword>
<feature type="domain" description="Histidine kinase" evidence="13">
    <location>
        <begin position="254"/>
        <end position="471"/>
    </location>
</feature>
<evidence type="ECO:0000256" key="5">
    <source>
        <dbReference type="ARBA" id="ARBA00022553"/>
    </source>
</evidence>
<dbReference type="Proteomes" id="UP000887043">
    <property type="component" value="Unassembled WGS sequence"/>
</dbReference>
<keyword evidence="6" id="KW-0808">Transferase</keyword>
<dbReference type="AlphaFoldDB" id="A0AA37I4K6"/>
<dbReference type="FunFam" id="1.10.287.130:FF:000008">
    <property type="entry name" value="Two-component sensor histidine kinase"/>
    <property type="match status" value="1"/>
</dbReference>
<dbReference type="Pfam" id="PF00512">
    <property type="entry name" value="HisKA"/>
    <property type="match status" value="1"/>
</dbReference>
<dbReference type="InterPro" id="IPR050351">
    <property type="entry name" value="BphY/WalK/GraS-like"/>
</dbReference>
<keyword evidence="11 12" id="KW-0472">Membrane</keyword>
<dbReference type="GO" id="GO:0016036">
    <property type="term" value="P:cellular response to phosphate starvation"/>
    <property type="evidence" value="ECO:0007669"/>
    <property type="project" value="TreeGrafter"/>
</dbReference>
<proteinExistence type="predicted"/>
<keyword evidence="4" id="KW-1003">Cell membrane</keyword>
<dbReference type="EMBL" id="BPTR01000001">
    <property type="protein sequence ID" value="GJG29031.1"/>
    <property type="molecule type" value="Genomic_DNA"/>
</dbReference>
<comment type="catalytic activity">
    <reaction evidence="1">
        <text>ATP + protein L-histidine = ADP + protein N-phospho-L-histidine.</text>
        <dbReference type="EC" id="2.7.13.3"/>
    </reaction>
</comment>
<dbReference type="Gene3D" id="3.30.565.10">
    <property type="entry name" value="Histidine kinase-like ATPase, C-terminal domain"/>
    <property type="match status" value="1"/>
</dbReference>
<feature type="transmembrane region" description="Helical" evidence="12">
    <location>
        <begin position="6"/>
        <end position="28"/>
    </location>
</feature>
<evidence type="ECO:0000259" key="13">
    <source>
        <dbReference type="PROSITE" id="PS50109"/>
    </source>
</evidence>
<dbReference type="InterPro" id="IPR003661">
    <property type="entry name" value="HisK_dim/P_dom"/>
</dbReference>
<dbReference type="EC" id="2.7.13.3" evidence="3"/>
<dbReference type="GO" id="GO:0000155">
    <property type="term" value="F:phosphorelay sensor kinase activity"/>
    <property type="evidence" value="ECO:0007669"/>
    <property type="project" value="InterPro"/>
</dbReference>
<dbReference type="InterPro" id="IPR004358">
    <property type="entry name" value="Sig_transdc_His_kin-like_C"/>
</dbReference>
<dbReference type="Gene3D" id="1.10.287.130">
    <property type="match status" value="1"/>
</dbReference>
<dbReference type="CDD" id="cd00082">
    <property type="entry name" value="HisKA"/>
    <property type="match status" value="1"/>
</dbReference>
<dbReference type="GO" id="GO:0005524">
    <property type="term" value="F:ATP binding"/>
    <property type="evidence" value="ECO:0007669"/>
    <property type="project" value="UniProtKB-KW"/>
</dbReference>
<dbReference type="Pfam" id="PF02518">
    <property type="entry name" value="HATPase_c"/>
    <property type="match status" value="1"/>
</dbReference>
<dbReference type="InterPro" id="IPR036097">
    <property type="entry name" value="HisK_dim/P_sf"/>
</dbReference>
<evidence type="ECO:0000256" key="4">
    <source>
        <dbReference type="ARBA" id="ARBA00022475"/>
    </source>
</evidence>
<comment type="caution">
    <text evidence="14">The sequence shown here is derived from an EMBL/GenBank/DDBJ whole genome shotgun (WGS) entry which is preliminary data.</text>
</comment>
<dbReference type="PANTHER" id="PTHR45453">
    <property type="entry name" value="PHOSPHATE REGULON SENSOR PROTEIN PHOR"/>
    <property type="match status" value="1"/>
</dbReference>
<evidence type="ECO:0000256" key="3">
    <source>
        <dbReference type="ARBA" id="ARBA00012438"/>
    </source>
</evidence>
<evidence type="ECO:0000256" key="7">
    <source>
        <dbReference type="ARBA" id="ARBA00022741"/>
    </source>
</evidence>
<evidence type="ECO:0000313" key="15">
    <source>
        <dbReference type="Proteomes" id="UP000887043"/>
    </source>
</evidence>
<gene>
    <name evidence="14" type="ORF">PRRU23_27310</name>
</gene>
<dbReference type="FunFam" id="3.30.565.10:FF:000006">
    <property type="entry name" value="Sensor histidine kinase WalK"/>
    <property type="match status" value="1"/>
</dbReference>
<keyword evidence="5" id="KW-0597">Phosphoprotein</keyword>
<organism evidence="14 15">
    <name type="scientific">Segatella bryantii</name>
    <name type="common">Prevotella bryantii</name>
    <dbReference type="NCBI Taxonomy" id="77095"/>
    <lineage>
        <taxon>Bacteria</taxon>
        <taxon>Pseudomonadati</taxon>
        <taxon>Bacteroidota</taxon>
        <taxon>Bacteroidia</taxon>
        <taxon>Bacteroidales</taxon>
        <taxon>Prevotellaceae</taxon>
        <taxon>Segatella</taxon>
    </lineage>
</organism>
<dbReference type="CDD" id="cd00075">
    <property type="entry name" value="HATPase"/>
    <property type="match status" value="1"/>
</dbReference>
<accession>A0AA37I4K6</accession>
<dbReference type="RefSeq" id="WP_006281407.1">
    <property type="nucleotide sequence ID" value="NZ_BPTR01000001.1"/>
</dbReference>
<evidence type="ECO:0000256" key="1">
    <source>
        <dbReference type="ARBA" id="ARBA00000085"/>
    </source>
</evidence>
<feature type="transmembrane region" description="Helical" evidence="12">
    <location>
        <begin position="168"/>
        <end position="186"/>
    </location>
</feature>
<protein>
    <recommendedName>
        <fullName evidence="3">histidine kinase</fullName>
        <ecNumber evidence="3">2.7.13.3</ecNumber>
    </recommendedName>
</protein>